<keyword evidence="2" id="KW-0175">Coiled coil</keyword>
<sequence>MPRQRYRRRNKSKQSQQPQLSDIEGPALTHGDSYRLDVELTVPHQHANTSPSHHHSYWPGDRQMLMHGESWTPDTAAYSSLGDYGMATQNHAPFQQSEMSQQDQYQQLQNQIYATHPDVYAFPAMPWLRHQYPPALPPVPFPQYQMPFQTTMLASARSFHHYTQPFTPISRANDILSSSQTLIFTRSQSIFTPRRIQPPVAPTPTKEYLAEASLEPVSTDSLRPLLIILDMNGTLIYRKRRSAPSSLVRRPYLDSFLKHMFDQHNVMIWTSSKPATVKEIMKRLFDPATQSKFVAVWARDKLGLSTEQYNEKVQVYKRLDKIWTDDLIRSGHPGSENDSSPEECVWNQSNTVLVDDSKIKAAGHPHNIIEIPEFTNDASVDERGNLQIVLRQLRILARQRDVSRKIRQWTEKREAVDQALSANEFWEAELRKDEEKLGLEGDIALDMAEEANKIMNNNTKKKKKQKQKPKLQRHVARPHFLPTTNIEQEINAAQASLETTVHIHEGNATRYDDELSDVTDDEIEKISTIPHTIIEQQDPTTSTTRVPALFPPDTVSQ</sequence>
<evidence type="ECO:0000313" key="6">
    <source>
        <dbReference type="Proteomes" id="UP001219355"/>
    </source>
</evidence>
<dbReference type="Proteomes" id="UP001219355">
    <property type="component" value="Chromosome 5"/>
</dbReference>
<dbReference type="AlphaFoldDB" id="A0AAF0ILP3"/>
<evidence type="ECO:0000313" key="5">
    <source>
        <dbReference type="EMBL" id="WEW61948.1"/>
    </source>
</evidence>
<feature type="compositionally biased region" description="Polar residues" evidence="3">
    <location>
        <begin position="535"/>
        <end position="545"/>
    </location>
</feature>
<feature type="region of interest" description="Disordered" evidence="3">
    <location>
        <begin position="1"/>
        <end position="30"/>
    </location>
</feature>
<dbReference type="EMBL" id="CP120631">
    <property type="protein sequence ID" value="WEW61948.1"/>
    <property type="molecule type" value="Genomic_DNA"/>
</dbReference>
<feature type="region of interest" description="Disordered" evidence="3">
    <location>
        <begin position="535"/>
        <end position="557"/>
    </location>
</feature>
<comment type="subcellular location">
    <subcellularLocation>
        <location evidence="1">Mitochondrion inner membrane</location>
        <topology evidence="1">Single-pass membrane protein</topology>
    </subcellularLocation>
</comment>
<dbReference type="PROSITE" id="PS50969">
    <property type="entry name" value="FCP1"/>
    <property type="match status" value="1"/>
</dbReference>
<dbReference type="InterPro" id="IPR023214">
    <property type="entry name" value="HAD_sf"/>
</dbReference>
<feature type="domain" description="FCP1 homology" evidence="4">
    <location>
        <begin position="220"/>
        <end position="393"/>
    </location>
</feature>
<evidence type="ECO:0000259" key="4">
    <source>
        <dbReference type="PROSITE" id="PS50969"/>
    </source>
</evidence>
<dbReference type="SMART" id="SM00577">
    <property type="entry name" value="CPDc"/>
    <property type="match status" value="1"/>
</dbReference>
<dbReference type="GO" id="GO:0005744">
    <property type="term" value="C:TIM23 mitochondrial import inner membrane translocase complex"/>
    <property type="evidence" value="ECO:0007669"/>
    <property type="project" value="UniProtKB-UniRule"/>
</dbReference>
<comment type="function">
    <text evidence="1">Essential component of the TIM23 complex, a complex that mediates the translocation of transit peptide-containing proteins across the mitochondrial inner membrane.</text>
</comment>
<keyword evidence="6" id="KW-1185">Reference proteome</keyword>
<gene>
    <name evidence="5" type="ORF">PRK78_007448</name>
</gene>
<comment type="subunit">
    <text evidence="1">Component of the TIM23 complex.</text>
</comment>
<proteinExistence type="inferred from homology"/>
<keyword evidence="1" id="KW-0653">Protein transport</keyword>
<dbReference type="Gene3D" id="3.40.50.1000">
    <property type="entry name" value="HAD superfamily/HAD-like"/>
    <property type="match status" value="1"/>
</dbReference>
<evidence type="ECO:0000256" key="3">
    <source>
        <dbReference type="SAM" id="MobiDB-lite"/>
    </source>
</evidence>
<feature type="compositionally biased region" description="Basic residues" evidence="3">
    <location>
        <begin position="1"/>
        <end position="12"/>
    </location>
</feature>
<keyword evidence="1" id="KW-0809">Transit peptide</keyword>
<dbReference type="PANTHER" id="PTHR12210">
    <property type="entry name" value="DULLARD PROTEIN PHOSPHATASE"/>
    <property type="match status" value="1"/>
</dbReference>
<dbReference type="InterPro" id="IPR004274">
    <property type="entry name" value="FCP1_dom"/>
</dbReference>
<reference evidence="5" key="1">
    <citation type="submission" date="2023-03" db="EMBL/GenBank/DDBJ databases">
        <title>Emydomyces testavorans Genome Sequence.</title>
        <authorList>
            <person name="Hoyer L."/>
        </authorList>
    </citation>
    <scope>NUCLEOTIDE SEQUENCE</scope>
    <source>
        <strain evidence="5">16-2883</strain>
    </source>
</reference>
<dbReference type="GO" id="GO:0015031">
    <property type="term" value="P:protein transport"/>
    <property type="evidence" value="ECO:0007669"/>
    <property type="project" value="UniProtKB-KW"/>
</dbReference>
<comment type="similarity">
    <text evidence="1">Belongs to the TIM50 family.</text>
</comment>
<name>A0AAF0ILP3_9EURO</name>
<feature type="coiled-coil region" evidence="2">
    <location>
        <begin position="416"/>
        <end position="468"/>
    </location>
</feature>
<keyword evidence="1" id="KW-0813">Transport</keyword>
<evidence type="ECO:0000256" key="2">
    <source>
        <dbReference type="SAM" id="Coils"/>
    </source>
</evidence>
<keyword evidence="1" id="KW-0811">Translocation</keyword>
<protein>
    <recommendedName>
        <fullName evidence="1">Mitochondrial import inner membrane translocase subunit TIM50</fullName>
    </recommendedName>
</protein>
<keyword evidence="1" id="KW-0496">Mitochondrion</keyword>
<organism evidence="5 6">
    <name type="scientific">Emydomyces testavorans</name>
    <dbReference type="NCBI Taxonomy" id="2070801"/>
    <lineage>
        <taxon>Eukaryota</taxon>
        <taxon>Fungi</taxon>
        <taxon>Dikarya</taxon>
        <taxon>Ascomycota</taxon>
        <taxon>Pezizomycotina</taxon>
        <taxon>Eurotiomycetes</taxon>
        <taxon>Eurotiomycetidae</taxon>
        <taxon>Onygenales</taxon>
        <taxon>Nannizziopsiaceae</taxon>
        <taxon>Emydomyces</taxon>
    </lineage>
</organism>
<dbReference type="SUPFAM" id="SSF56784">
    <property type="entry name" value="HAD-like"/>
    <property type="match status" value="1"/>
</dbReference>
<accession>A0AAF0ILP3</accession>
<evidence type="ECO:0000256" key="1">
    <source>
        <dbReference type="RuleBase" id="RU365079"/>
    </source>
</evidence>
<dbReference type="Pfam" id="PF03031">
    <property type="entry name" value="NIF"/>
    <property type="match status" value="1"/>
</dbReference>
<dbReference type="InterPro" id="IPR036412">
    <property type="entry name" value="HAD-like_sf"/>
</dbReference>
<dbReference type="InterPro" id="IPR050365">
    <property type="entry name" value="TIM50"/>
</dbReference>